<protein>
    <submittedName>
        <fullName evidence="8">Heat shock protein 15</fullName>
    </submittedName>
    <submittedName>
        <fullName evidence="7">RNA-binding S4 domain-containing protein</fullName>
    </submittedName>
</protein>
<evidence type="ECO:0000256" key="4">
    <source>
        <dbReference type="PROSITE-ProRule" id="PRU00182"/>
    </source>
</evidence>
<evidence type="ECO:0000313" key="8">
    <source>
        <dbReference type="EMBL" id="VEI02955.1"/>
    </source>
</evidence>
<dbReference type="Pfam" id="PF01479">
    <property type="entry name" value="S4"/>
    <property type="match status" value="1"/>
</dbReference>
<evidence type="ECO:0000256" key="3">
    <source>
        <dbReference type="ARBA" id="ARBA00023125"/>
    </source>
</evidence>
<evidence type="ECO:0000313" key="10">
    <source>
        <dbReference type="Proteomes" id="UP000285875"/>
    </source>
</evidence>
<evidence type="ECO:0000313" key="7">
    <source>
        <dbReference type="EMBL" id="AZZ40220.1"/>
    </source>
</evidence>
<reference evidence="10" key="1">
    <citation type="submission" date="2017-12" db="EMBL/GenBank/DDBJ databases">
        <title>Whole genome sequencing of Acidipropionibacterium jensenii strains JS279 and JS280.</title>
        <authorList>
            <person name="Deptula P."/>
            <person name="Laine P."/>
            <person name="Smolander O.-P."/>
            <person name="Paulin L."/>
            <person name="Auvinen P."/>
            <person name="Varmanen P."/>
        </authorList>
    </citation>
    <scope>NUCLEOTIDE SEQUENCE [LARGE SCALE GENOMIC DNA]</scope>
    <source>
        <strain evidence="10">JS280</strain>
    </source>
</reference>
<dbReference type="Gene3D" id="3.10.290.10">
    <property type="entry name" value="RNA-binding S4 domain"/>
    <property type="match status" value="1"/>
</dbReference>
<evidence type="ECO:0000256" key="1">
    <source>
        <dbReference type="ARBA" id="ARBA00008396"/>
    </source>
</evidence>
<dbReference type="PROSITE" id="PS50889">
    <property type="entry name" value="S4"/>
    <property type="match status" value="1"/>
</dbReference>
<accession>A0A3Q9UNK0</accession>
<dbReference type="PIRSF" id="PIRSF016821">
    <property type="entry name" value="HSP15"/>
    <property type="match status" value="1"/>
</dbReference>
<dbReference type="InterPro" id="IPR002942">
    <property type="entry name" value="S4_RNA-bd"/>
</dbReference>
<sequence length="120" mass="13590">MTRIDVWLWSVRAFKTRSMATTAVKGGHIRLNDDPVKPAKTVKPGDRVTIHTPGWDRVLEVVDPISRRVGAPLAVKAYRDLSLPRPEYLSAPVARRDRGAGRPTKKDRRDIEALRGRENR</sequence>
<proteinExistence type="inferred from homology"/>
<name>A0A3Q9UNK0_9ACTN</name>
<keyword evidence="9" id="KW-1185">Reference proteome</keyword>
<dbReference type="SUPFAM" id="SSF55174">
    <property type="entry name" value="Alpha-L RNA-binding motif"/>
    <property type="match status" value="1"/>
</dbReference>
<reference evidence="8 9" key="2">
    <citation type="submission" date="2018-12" db="EMBL/GenBank/DDBJ databases">
        <authorList>
            <consortium name="Pathogen Informatics"/>
        </authorList>
    </citation>
    <scope>NUCLEOTIDE SEQUENCE [LARGE SCALE GENOMIC DNA]</scope>
    <source>
        <strain evidence="8 9">NCTC13652</strain>
    </source>
</reference>
<gene>
    <name evidence="8" type="primary">hslR</name>
    <name evidence="7" type="ORF">C0Z10_11175</name>
    <name evidence="8" type="ORF">NCTC13652_01152</name>
</gene>
<reference evidence="7" key="3">
    <citation type="journal article" date="2019" name="Microorganisms">
        <title>Red-Brown Pigmentation of Acidipropionibacterium jensenii Is Tied to Haemolytic Activity and cyl-Like Gene Cluster.</title>
        <authorList>
            <person name="Deptula P."/>
            <person name="Loivamaa I."/>
            <person name="Smolander O.P."/>
            <person name="Laine P."/>
            <person name="Roberts R.J."/>
            <person name="Piironen V."/>
            <person name="Paulin L."/>
            <person name="Savijoki K."/>
            <person name="Auvinen P."/>
            <person name="Varmanen P."/>
        </authorList>
    </citation>
    <scope>NUCLEOTIDE SEQUENCE</scope>
    <source>
        <strain evidence="7">JS280</strain>
    </source>
</reference>
<evidence type="ECO:0000313" key="9">
    <source>
        <dbReference type="Proteomes" id="UP000277858"/>
    </source>
</evidence>
<dbReference type="Proteomes" id="UP000277858">
    <property type="component" value="Chromosome"/>
</dbReference>
<evidence type="ECO:0000256" key="2">
    <source>
        <dbReference type="ARBA" id="ARBA00022884"/>
    </source>
</evidence>
<dbReference type="Proteomes" id="UP000285875">
    <property type="component" value="Chromosome"/>
</dbReference>
<evidence type="ECO:0000256" key="5">
    <source>
        <dbReference type="SAM" id="MobiDB-lite"/>
    </source>
</evidence>
<keyword evidence="8" id="KW-0346">Stress response</keyword>
<dbReference type="GO" id="GO:0034605">
    <property type="term" value="P:cellular response to heat"/>
    <property type="evidence" value="ECO:0007669"/>
    <property type="project" value="InterPro"/>
</dbReference>
<dbReference type="SMART" id="SM00363">
    <property type="entry name" value="S4"/>
    <property type="match status" value="1"/>
</dbReference>
<dbReference type="EMBL" id="CP025570">
    <property type="protein sequence ID" value="AZZ40220.1"/>
    <property type="molecule type" value="Genomic_DNA"/>
</dbReference>
<feature type="compositionally biased region" description="Basic and acidic residues" evidence="5">
    <location>
        <begin position="107"/>
        <end position="120"/>
    </location>
</feature>
<dbReference type="InterPro" id="IPR036986">
    <property type="entry name" value="S4_RNA-bd_sf"/>
</dbReference>
<evidence type="ECO:0000259" key="6">
    <source>
        <dbReference type="SMART" id="SM00363"/>
    </source>
</evidence>
<dbReference type="GO" id="GO:0043023">
    <property type="term" value="F:ribosomal large subunit binding"/>
    <property type="evidence" value="ECO:0007669"/>
    <property type="project" value="InterPro"/>
</dbReference>
<keyword evidence="2 4" id="KW-0694">RNA-binding</keyword>
<dbReference type="AlphaFoldDB" id="A0A3Q9UNK0"/>
<dbReference type="STRING" id="1122997.GCA_000425285_01822"/>
<dbReference type="RefSeq" id="WP_028703328.1">
    <property type="nucleotide sequence ID" value="NZ_CP025570.1"/>
</dbReference>
<dbReference type="OrthoDB" id="9797176at2"/>
<keyword evidence="3" id="KW-0238">DNA-binding</keyword>
<dbReference type="EMBL" id="LR134473">
    <property type="protein sequence ID" value="VEI02955.1"/>
    <property type="molecule type" value="Genomic_DNA"/>
</dbReference>
<dbReference type="CDD" id="cd00165">
    <property type="entry name" value="S4"/>
    <property type="match status" value="1"/>
</dbReference>
<feature type="region of interest" description="Disordered" evidence="5">
    <location>
        <begin position="89"/>
        <end position="120"/>
    </location>
</feature>
<dbReference type="KEGG" id="aji:C0Z10_11175"/>
<organism evidence="8 9">
    <name type="scientific">Acidipropionibacterium jensenii</name>
    <dbReference type="NCBI Taxonomy" id="1749"/>
    <lineage>
        <taxon>Bacteria</taxon>
        <taxon>Bacillati</taxon>
        <taxon>Actinomycetota</taxon>
        <taxon>Actinomycetes</taxon>
        <taxon>Propionibacteriales</taxon>
        <taxon>Propionibacteriaceae</taxon>
        <taxon>Acidipropionibacterium</taxon>
    </lineage>
</organism>
<feature type="domain" description="RNA-binding S4" evidence="6">
    <location>
        <begin position="2"/>
        <end position="66"/>
    </location>
</feature>
<comment type="similarity">
    <text evidence="1">Belongs to the HSP15 family.</text>
</comment>
<dbReference type="GO" id="GO:0003677">
    <property type="term" value="F:DNA binding"/>
    <property type="evidence" value="ECO:0007669"/>
    <property type="project" value="UniProtKB-KW"/>
</dbReference>
<dbReference type="GO" id="GO:0003727">
    <property type="term" value="F:single-stranded RNA binding"/>
    <property type="evidence" value="ECO:0007669"/>
    <property type="project" value="InterPro"/>
</dbReference>
<dbReference type="InterPro" id="IPR025708">
    <property type="entry name" value="HSP15"/>
</dbReference>